<gene>
    <name evidence="1" type="ORF">ACFFGV_11270</name>
</gene>
<dbReference type="InterPro" id="IPR013367">
    <property type="entry name" value="Flagellar_put"/>
</dbReference>
<evidence type="ECO:0000313" key="1">
    <source>
        <dbReference type="EMBL" id="MFC0524143.1"/>
    </source>
</evidence>
<accession>A0ABV6LPG9</accession>
<dbReference type="NCBIfam" id="TIGR02530">
    <property type="entry name" value="flg_new"/>
    <property type="match status" value="1"/>
</dbReference>
<keyword evidence="1" id="KW-0969">Cilium</keyword>
<dbReference type="Pfam" id="PF12611">
    <property type="entry name" value="Flagellar_put"/>
    <property type="match status" value="1"/>
</dbReference>
<proteinExistence type="predicted"/>
<keyword evidence="2" id="KW-1185">Reference proteome</keyword>
<evidence type="ECO:0000313" key="2">
    <source>
        <dbReference type="Proteomes" id="UP001589836"/>
    </source>
</evidence>
<dbReference type="RefSeq" id="WP_377347796.1">
    <property type="nucleotide sequence ID" value="NZ_JBHLTP010000009.1"/>
</dbReference>
<reference evidence="1 2" key="1">
    <citation type="submission" date="2024-09" db="EMBL/GenBank/DDBJ databases">
        <authorList>
            <person name="Sun Q."/>
            <person name="Mori K."/>
        </authorList>
    </citation>
    <scope>NUCLEOTIDE SEQUENCE [LARGE SCALE GENOMIC DNA]</scope>
    <source>
        <strain evidence="1 2">NCAIM B.02529</strain>
    </source>
</reference>
<keyword evidence="1" id="KW-0282">Flagellum</keyword>
<sequence length="124" mass="14013">MDPRIHSIHQPISIPTAHKRELQAGKSTLFHDVFQQEANRITISKHARARLQERNIEIQPKTWAEITEKVEEAKKKGVTDSVVLTKDTALVVSTKNNTVITAMNREEAASQIFTNINGTIIMKE</sequence>
<organism evidence="1 2">
    <name type="scientific">Pontibacillus salicampi</name>
    <dbReference type="NCBI Taxonomy" id="1449801"/>
    <lineage>
        <taxon>Bacteria</taxon>
        <taxon>Bacillati</taxon>
        <taxon>Bacillota</taxon>
        <taxon>Bacilli</taxon>
        <taxon>Bacillales</taxon>
        <taxon>Bacillaceae</taxon>
        <taxon>Pontibacillus</taxon>
    </lineage>
</organism>
<dbReference type="EMBL" id="JBHLTP010000009">
    <property type="protein sequence ID" value="MFC0524143.1"/>
    <property type="molecule type" value="Genomic_DNA"/>
</dbReference>
<dbReference type="Proteomes" id="UP001589836">
    <property type="component" value="Unassembled WGS sequence"/>
</dbReference>
<keyword evidence="1" id="KW-0966">Cell projection</keyword>
<protein>
    <submittedName>
        <fullName evidence="1">TIGR02530 family flagellar biosynthesis protein</fullName>
    </submittedName>
</protein>
<name>A0ABV6LPG9_9BACI</name>
<comment type="caution">
    <text evidence="1">The sequence shown here is derived from an EMBL/GenBank/DDBJ whole genome shotgun (WGS) entry which is preliminary data.</text>
</comment>